<accession>A0ACB7J3I3</accession>
<evidence type="ECO:0000313" key="1">
    <source>
        <dbReference type="EMBL" id="KAG9224506.1"/>
    </source>
</evidence>
<comment type="caution">
    <text evidence="1">The sequence shown here is derived from an EMBL/GenBank/DDBJ whole genome shotgun (WGS) entry which is preliminary data.</text>
</comment>
<gene>
    <name evidence="1" type="ORF">CCMSSC00406_0002343</name>
</gene>
<dbReference type="Proteomes" id="UP000824881">
    <property type="component" value="Unassembled WGS sequence"/>
</dbReference>
<protein>
    <submittedName>
        <fullName evidence="1">Uncharacterized protein</fullName>
    </submittedName>
</protein>
<evidence type="ECO:0000313" key="2">
    <source>
        <dbReference type="Proteomes" id="UP000824881"/>
    </source>
</evidence>
<organism evidence="1 2">
    <name type="scientific">Pleurotus cornucopiae</name>
    <name type="common">Cornucopia mushroom</name>
    <dbReference type="NCBI Taxonomy" id="5321"/>
    <lineage>
        <taxon>Eukaryota</taxon>
        <taxon>Fungi</taxon>
        <taxon>Dikarya</taxon>
        <taxon>Basidiomycota</taxon>
        <taxon>Agaricomycotina</taxon>
        <taxon>Agaricomycetes</taxon>
        <taxon>Agaricomycetidae</taxon>
        <taxon>Agaricales</taxon>
        <taxon>Pleurotineae</taxon>
        <taxon>Pleurotaceae</taxon>
        <taxon>Pleurotus</taxon>
    </lineage>
</organism>
<sequence length="1357" mass="151537">MKSGDGGTDDDTPPFDESLPRQRTGTEARPQPQSVKGATQQQPSTSTTLSVENNYASQRPLPQRHSSSDDTFYSFPPTSPSQASSASASVSASAFGSPSIPFPAADPWFHPHHHPRGEPLFNSDENITVVIRGDHFSPSSVSPDSTRQSSPVEDQAHDFEVAEVQSPEARAAATTLPVLAMPRPSYPHPSMERWSHIDLPVPVVGGLATSTSASTHSRSSHSSVYVIPGEAITSEDISPTSRYPVQPRPFTPDQPQHVLPHLRSPTSQHSGGLNSDETLFHPQDGDGSGEADSGEDYVPEMKETYGDGGAHGSLKKVSPLRKKSPIGRASLDASKERPSLPGAPPTHPLLPPPPPPPPPQSFSSDPYFAPDIIYDSSEELSVIRVLDTRLLPWILISIFVLSMDRTNHSNAISDNLPQDLGFDIDTVNVGAAVHSTLFFVFCLVGAVAAKIVGPARFIPILMFAWGMITVAHAFIRNRRDYLAGAPRLPSFSFLYRSLSSCRLYSMLVWFAVVSAIMDSDNRSRRHTVDTRLLRAVLQGQRVRDPVGVPVERAGSAVSGLSASGLLHLRGIFKMEGWRWLFLTDGVITIVLAIFTWFYLPRHAAHTTGGIRGKKPWFTDRQVQVSVTRVVRDDIAKRRLDKPVTWADARDTFSDPKIWIHVLNTTIGLTPMTPLHTYFPLTIKNFHFNVFAANALTAPPHFLQAISTILLIRHSDRVRERGFHGAIGTGWQLVGWFLLLFLPSGTPRIVKYFAAVIVASYPAVHPLNVAWMAENAGSIGKRVIATGAMSGFSAIHGTWGSQIYRADDAPDFRRGNSINVAFATTALCMWLVQKYYYQYLNRRHANRYAELTPEEREREELLEEAKGNSSVLFRFPPWTETEYGQLYSLSLRHDGFPVLRFLSITLPFHLAAKIISQGHHFDALTCFEAQSPYSREFEKATQGGFCRVSPPPAQPPSDLASVPFIDIPSLLRIAFNRRLLEVLAEADDLVEEQTAGRMRPGGRVRLESLGDDVWLQQFRFTRSEINQLVMHLDLPESVRCPDSGAAEDRVTALCMLLRRLAYPIRLVDVELIFGWERSRFSRITRITALILWHRWKHLLRFDPVRLSPEKLETLAAFVALKGAPLDVVVAFLDGTLRKNARPVRNQRMVFNGWKRIHCLKYHLLLSPDGIAIHVYGPVEGRRHDETVYKESGLANLLRTHFHTRDGRLLFIYGDSGYSCKGQVLSPYKGSVITDEQRMWNNAMSKVREPVEWIFGEVVKQFAFLDFSHNFKLLLQPCGLYYLIAILFCNAHTILHRPQTPQYFHCPPPTLTEYFHGEPVDDEELDAWCMSTPWGECEVPEGVTGDSEDPSQSAQQEME</sequence>
<name>A0ACB7J3I3_PLECO</name>
<dbReference type="EMBL" id="WQMT02000003">
    <property type="protein sequence ID" value="KAG9224506.1"/>
    <property type="molecule type" value="Genomic_DNA"/>
</dbReference>
<keyword evidence="2" id="KW-1185">Reference proteome</keyword>
<proteinExistence type="predicted"/>
<reference evidence="1 2" key="1">
    <citation type="journal article" date="2021" name="Appl. Environ. Microbiol.">
        <title>Genetic linkage and physical mapping for an oyster mushroom Pleurotus cornucopiae and QTL analysis for the trait cap color.</title>
        <authorList>
            <person name="Zhang Y."/>
            <person name="Gao W."/>
            <person name="Sonnenberg A."/>
            <person name="Chen Q."/>
            <person name="Zhang J."/>
            <person name="Huang C."/>
        </authorList>
    </citation>
    <scope>NUCLEOTIDE SEQUENCE [LARGE SCALE GENOMIC DNA]</scope>
    <source>
        <strain evidence="1">CCMSSC00406</strain>
    </source>
</reference>